<evidence type="ECO:0000313" key="1">
    <source>
        <dbReference type="EMBL" id="QSL66905.1"/>
    </source>
</evidence>
<evidence type="ECO:0000313" key="2">
    <source>
        <dbReference type="Proteomes" id="UP000663699"/>
    </source>
</evidence>
<keyword evidence="2" id="KW-1185">Reference proteome</keyword>
<proteinExistence type="predicted"/>
<name>A0A899G2P3_9ASCO</name>
<protein>
    <submittedName>
        <fullName evidence="1">Uncharacterized protein</fullName>
    </submittedName>
</protein>
<reference evidence="1" key="1">
    <citation type="submission" date="2020-06" db="EMBL/GenBank/DDBJ databases">
        <title>Genomes of multiple members of Pneumocystis genus reveal paths to human pathogen Pneumocystis jirovecii.</title>
        <authorList>
            <person name="Cisse O.H."/>
            <person name="Ma L."/>
            <person name="Dekker J."/>
            <person name="Khil P."/>
            <person name="Jo J."/>
            <person name="Brenchley J."/>
            <person name="Blair R."/>
            <person name="Pahar B."/>
            <person name="Chabe M."/>
            <person name="Van Rompay K.A."/>
            <person name="Keesler R."/>
            <person name="Sukura A."/>
            <person name="Hirsch V."/>
            <person name="Kutty G."/>
            <person name="Liu Y."/>
            <person name="Peng L."/>
            <person name="Chen J."/>
            <person name="Song J."/>
            <person name="Weissenbacher-Lang C."/>
            <person name="Xu J."/>
            <person name="Upham N.S."/>
            <person name="Stajich J.E."/>
            <person name="Cuomo C.A."/>
            <person name="Cushion M.T."/>
            <person name="Kovacs J.A."/>
        </authorList>
    </citation>
    <scope>NUCLEOTIDE SEQUENCE</scope>
    <source>
        <strain evidence="1">2A</strain>
    </source>
</reference>
<accession>A0A899G2P3</accession>
<sequence>MKSSMTWRLSITNWSQLVSIGYSDQKKFEICSYGEGQSGIASTNISEKGLSKPEIELEVANREHIVLLPIGIINSLQITTGRPSTQLSNCPQENIDISQSSMNNFNLAMASFQIAETISFLSLL</sequence>
<gene>
    <name evidence="1" type="ORF">MERGE_001292</name>
</gene>
<dbReference type="AlphaFoldDB" id="A0A899G2P3"/>
<dbReference type="EMBL" id="CP054546">
    <property type="protein sequence ID" value="QSL66905.1"/>
    <property type="molecule type" value="Genomic_DNA"/>
</dbReference>
<dbReference type="Proteomes" id="UP000663699">
    <property type="component" value="Chromosome 15"/>
</dbReference>
<organism evidence="1 2">
    <name type="scientific">Pneumocystis wakefieldiae</name>
    <dbReference type="NCBI Taxonomy" id="38082"/>
    <lineage>
        <taxon>Eukaryota</taxon>
        <taxon>Fungi</taxon>
        <taxon>Dikarya</taxon>
        <taxon>Ascomycota</taxon>
        <taxon>Taphrinomycotina</taxon>
        <taxon>Pneumocystomycetes</taxon>
        <taxon>Pneumocystaceae</taxon>
        <taxon>Pneumocystis</taxon>
    </lineage>
</organism>